<comment type="caution">
    <text evidence="2">The sequence shown here is derived from an EMBL/GenBank/DDBJ whole genome shotgun (WGS) entry which is preliminary data.</text>
</comment>
<dbReference type="EMBL" id="AAWS01000014">
    <property type="protein sequence ID" value="EAY28792.1"/>
    <property type="molecule type" value="Genomic_DNA"/>
</dbReference>
<dbReference type="Gene3D" id="3.30.1360.200">
    <property type="match status" value="1"/>
</dbReference>
<dbReference type="InterPro" id="IPR054384">
    <property type="entry name" value="SecDF_P1_head"/>
</dbReference>
<feature type="domain" description="SecDF P1 head subdomain" evidence="1">
    <location>
        <begin position="47"/>
        <end position="133"/>
    </location>
</feature>
<dbReference type="RefSeq" id="WP_002697572.1">
    <property type="nucleotide sequence ID" value="NZ_AAWS01000014.1"/>
</dbReference>
<protein>
    <submittedName>
        <fullName evidence="2">Acriflavin resistance protein:SecD/SecF/SecDF export membrane protein:SecF protein:SecD export membrane protein</fullName>
    </submittedName>
</protein>
<evidence type="ECO:0000313" key="3">
    <source>
        <dbReference type="Proteomes" id="UP000004095"/>
    </source>
</evidence>
<accession>A1ZLN8</accession>
<gene>
    <name evidence="2" type="ORF">M23134_07890</name>
</gene>
<organism evidence="2 3">
    <name type="scientific">Microscilla marina ATCC 23134</name>
    <dbReference type="NCBI Taxonomy" id="313606"/>
    <lineage>
        <taxon>Bacteria</taxon>
        <taxon>Pseudomonadati</taxon>
        <taxon>Bacteroidota</taxon>
        <taxon>Cytophagia</taxon>
        <taxon>Cytophagales</taxon>
        <taxon>Microscillaceae</taxon>
        <taxon>Microscilla</taxon>
    </lineage>
</organism>
<keyword evidence="3" id="KW-1185">Reference proteome</keyword>
<evidence type="ECO:0000313" key="2">
    <source>
        <dbReference type="EMBL" id="EAY28792.1"/>
    </source>
</evidence>
<reference evidence="2 3" key="1">
    <citation type="submission" date="2007-01" db="EMBL/GenBank/DDBJ databases">
        <authorList>
            <person name="Haygood M."/>
            <person name="Podell S."/>
            <person name="Anderson C."/>
            <person name="Hopkinson B."/>
            <person name="Roe K."/>
            <person name="Barbeau K."/>
            <person name="Gaasterland T."/>
            <person name="Ferriera S."/>
            <person name="Johnson J."/>
            <person name="Kravitz S."/>
            <person name="Beeson K."/>
            <person name="Sutton G."/>
            <person name="Rogers Y.-H."/>
            <person name="Friedman R."/>
            <person name="Frazier M."/>
            <person name="Venter J.C."/>
        </authorList>
    </citation>
    <scope>NUCLEOTIDE SEQUENCE [LARGE SCALE GENOMIC DNA]</scope>
    <source>
        <strain evidence="2 3">ATCC 23134</strain>
    </source>
</reference>
<proteinExistence type="predicted"/>
<dbReference type="Pfam" id="PF22599">
    <property type="entry name" value="SecDF_P1_head"/>
    <property type="match status" value="1"/>
</dbReference>
<name>A1ZLN8_MICM2</name>
<sequence length="146" mass="16198">MKKLIWMLGFTLLVVQLSYGQNDQASLSGIFQTAAQGGVKLPFYNNPDRSLRIDKSVAITFADFKKMTTKSTPQGKTLSIKLNKAGKAKLIQMTQKNLQKPLVIVFEGEILSAPLVQETITSGNLQITGIDKKTVHKLIKSYKKDK</sequence>
<dbReference type="AlphaFoldDB" id="A1ZLN8"/>
<dbReference type="OrthoDB" id="1447501at2"/>
<dbReference type="Proteomes" id="UP000004095">
    <property type="component" value="Unassembled WGS sequence"/>
</dbReference>
<evidence type="ECO:0000259" key="1">
    <source>
        <dbReference type="Pfam" id="PF22599"/>
    </source>
</evidence>